<evidence type="ECO:0000313" key="2">
    <source>
        <dbReference type="EMBL" id="GAA4752586.1"/>
    </source>
</evidence>
<evidence type="ECO:0000259" key="1">
    <source>
        <dbReference type="PROSITE" id="PS51819"/>
    </source>
</evidence>
<comment type="caution">
    <text evidence="2">The sequence shown here is derived from an EMBL/GenBank/DDBJ whole genome shotgun (WGS) entry which is preliminary data.</text>
</comment>
<evidence type="ECO:0000313" key="3">
    <source>
        <dbReference type="Proteomes" id="UP001499882"/>
    </source>
</evidence>
<dbReference type="Proteomes" id="UP001499882">
    <property type="component" value="Unassembled WGS sequence"/>
</dbReference>
<accession>A0ABP8ZCD3</accession>
<name>A0ABP8ZCD3_9ACTN</name>
<sequence>MAIVLRQHDVPEPSAFDERRPGLDHLSFAVAELSDLASVEAILRSRGDRLTPVVVMPPNGHQLTFRDPDGIALELVHME</sequence>
<organism evidence="2 3">
    <name type="scientific">Nocardioides endophyticus</name>
    <dbReference type="NCBI Taxonomy" id="1353775"/>
    <lineage>
        <taxon>Bacteria</taxon>
        <taxon>Bacillati</taxon>
        <taxon>Actinomycetota</taxon>
        <taxon>Actinomycetes</taxon>
        <taxon>Propionibacteriales</taxon>
        <taxon>Nocardioidaceae</taxon>
        <taxon>Nocardioides</taxon>
    </lineage>
</organism>
<gene>
    <name evidence="2" type="ORF">GCM10023350_42330</name>
</gene>
<protein>
    <recommendedName>
        <fullName evidence="1">VOC domain-containing protein</fullName>
    </recommendedName>
</protein>
<dbReference type="InterPro" id="IPR037523">
    <property type="entry name" value="VOC_core"/>
</dbReference>
<dbReference type="InterPro" id="IPR029068">
    <property type="entry name" value="Glyas_Bleomycin-R_OHBP_Dase"/>
</dbReference>
<reference evidence="3" key="1">
    <citation type="journal article" date="2019" name="Int. J. Syst. Evol. Microbiol.">
        <title>The Global Catalogue of Microorganisms (GCM) 10K type strain sequencing project: providing services to taxonomists for standard genome sequencing and annotation.</title>
        <authorList>
            <consortium name="The Broad Institute Genomics Platform"/>
            <consortium name="The Broad Institute Genome Sequencing Center for Infectious Disease"/>
            <person name="Wu L."/>
            <person name="Ma J."/>
        </authorList>
    </citation>
    <scope>NUCLEOTIDE SEQUENCE [LARGE SCALE GENOMIC DNA]</scope>
    <source>
        <strain evidence="3">JCM 18532</strain>
    </source>
</reference>
<dbReference type="EMBL" id="BAABKN010000027">
    <property type="protein sequence ID" value="GAA4752586.1"/>
    <property type="molecule type" value="Genomic_DNA"/>
</dbReference>
<dbReference type="PROSITE" id="PS51819">
    <property type="entry name" value="VOC"/>
    <property type="match status" value="1"/>
</dbReference>
<dbReference type="SUPFAM" id="SSF54593">
    <property type="entry name" value="Glyoxalase/Bleomycin resistance protein/Dihydroxybiphenyl dioxygenase"/>
    <property type="match status" value="1"/>
</dbReference>
<feature type="domain" description="VOC" evidence="1">
    <location>
        <begin position="1"/>
        <end position="78"/>
    </location>
</feature>
<proteinExistence type="predicted"/>
<dbReference type="Gene3D" id="3.10.180.10">
    <property type="entry name" value="2,3-Dihydroxybiphenyl 1,2-Dioxygenase, domain 1"/>
    <property type="match status" value="1"/>
</dbReference>
<keyword evidence="3" id="KW-1185">Reference proteome</keyword>